<reference evidence="1" key="1">
    <citation type="submission" date="2022-05" db="EMBL/GenBank/DDBJ databases">
        <title>The Musa troglodytarum L. genome provides insights into the mechanism of non-climacteric behaviour and enrichment of carotenoids.</title>
        <authorList>
            <person name="Wang J."/>
        </authorList>
    </citation>
    <scope>NUCLEOTIDE SEQUENCE</scope>
    <source>
        <tissue evidence="1">Leaf</tissue>
    </source>
</reference>
<name>A0A9E7HQT3_9LILI</name>
<evidence type="ECO:0000313" key="1">
    <source>
        <dbReference type="EMBL" id="URE37861.1"/>
    </source>
</evidence>
<dbReference type="AlphaFoldDB" id="A0A9E7HQT3"/>
<accession>A0A9E7HQT3</accession>
<proteinExistence type="predicted"/>
<sequence>MPTATATATATTPIVRTKRLQYLGVRSEEVDRRVPWEQGCSGIRPRSAAFADGLSQLEVAKRQAAYCEEVKMPPTERRLVGRTVPLSRAA</sequence>
<organism evidence="1 2">
    <name type="scientific">Musa troglodytarum</name>
    <name type="common">fe'i banana</name>
    <dbReference type="NCBI Taxonomy" id="320322"/>
    <lineage>
        <taxon>Eukaryota</taxon>
        <taxon>Viridiplantae</taxon>
        <taxon>Streptophyta</taxon>
        <taxon>Embryophyta</taxon>
        <taxon>Tracheophyta</taxon>
        <taxon>Spermatophyta</taxon>
        <taxon>Magnoliopsida</taxon>
        <taxon>Liliopsida</taxon>
        <taxon>Zingiberales</taxon>
        <taxon>Musaceae</taxon>
        <taxon>Musa</taxon>
    </lineage>
</organism>
<evidence type="ECO:0000313" key="2">
    <source>
        <dbReference type="Proteomes" id="UP001055439"/>
    </source>
</evidence>
<protein>
    <submittedName>
        <fullName evidence="1">Uncharacterized protein</fullName>
    </submittedName>
</protein>
<keyword evidence="2" id="KW-1185">Reference proteome</keyword>
<dbReference type="Proteomes" id="UP001055439">
    <property type="component" value="Chromosome 8"/>
</dbReference>
<gene>
    <name evidence="1" type="ORF">MUK42_06706</name>
</gene>
<dbReference type="EMBL" id="CP097510">
    <property type="protein sequence ID" value="URE37861.1"/>
    <property type="molecule type" value="Genomic_DNA"/>
</dbReference>